<dbReference type="InterPro" id="IPR051692">
    <property type="entry name" value="OMP-like"/>
</dbReference>
<protein>
    <submittedName>
        <fullName evidence="8">Outer membrane immunogenic protein</fullName>
    </submittedName>
</protein>
<dbReference type="Proteomes" id="UP000183208">
    <property type="component" value="Unassembled WGS sequence"/>
</dbReference>
<evidence type="ECO:0000259" key="7">
    <source>
        <dbReference type="Pfam" id="PF13505"/>
    </source>
</evidence>
<dbReference type="EMBL" id="FNTI01000001">
    <property type="protein sequence ID" value="SEE46107.1"/>
    <property type="molecule type" value="Genomic_DNA"/>
</dbReference>
<reference evidence="8 9" key="1">
    <citation type="submission" date="2016-10" db="EMBL/GenBank/DDBJ databases">
        <authorList>
            <person name="de Groot N.N."/>
        </authorList>
    </citation>
    <scope>NUCLEOTIDE SEQUENCE [LARGE SCALE GENOMIC DNA]</scope>
    <source>
        <strain evidence="8 9">GAS522</strain>
    </source>
</reference>
<evidence type="ECO:0000256" key="6">
    <source>
        <dbReference type="SAM" id="SignalP"/>
    </source>
</evidence>
<keyword evidence="4" id="KW-0998">Cell outer membrane</keyword>
<dbReference type="InterPro" id="IPR011250">
    <property type="entry name" value="OMP/PagP_B-barrel"/>
</dbReference>
<evidence type="ECO:0000256" key="3">
    <source>
        <dbReference type="ARBA" id="ARBA00023136"/>
    </source>
</evidence>
<name>A0A1M7IZB6_9BRAD</name>
<evidence type="ECO:0000256" key="4">
    <source>
        <dbReference type="ARBA" id="ARBA00023237"/>
    </source>
</evidence>
<feature type="domain" description="Outer membrane protein beta-barrel" evidence="7">
    <location>
        <begin position="9"/>
        <end position="239"/>
    </location>
</feature>
<keyword evidence="2 6" id="KW-0732">Signal</keyword>
<dbReference type="PANTHER" id="PTHR34001">
    <property type="entry name" value="BLL7405 PROTEIN"/>
    <property type="match status" value="1"/>
</dbReference>
<dbReference type="PANTHER" id="PTHR34001:SF3">
    <property type="entry name" value="BLL7405 PROTEIN"/>
    <property type="match status" value="1"/>
</dbReference>
<evidence type="ECO:0000313" key="9">
    <source>
        <dbReference type="Proteomes" id="UP000183208"/>
    </source>
</evidence>
<dbReference type="InterPro" id="IPR027385">
    <property type="entry name" value="Beta-barrel_OMP"/>
</dbReference>
<feature type="signal peptide" evidence="6">
    <location>
        <begin position="1"/>
        <end position="20"/>
    </location>
</feature>
<dbReference type="GO" id="GO:0009279">
    <property type="term" value="C:cell outer membrane"/>
    <property type="evidence" value="ECO:0007669"/>
    <property type="project" value="UniProtKB-SubCell"/>
</dbReference>
<dbReference type="Pfam" id="PF13505">
    <property type="entry name" value="OMP_b-brl"/>
    <property type="match status" value="1"/>
</dbReference>
<gene>
    <name evidence="8" type="ORF">SAMN05444171_7581</name>
</gene>
<evidence type="ECO:0000256" key="2">
    <source>
        <dbReference type="ARBA" id="ARBA00022729"/>
    </source>
</evidence>
<sequence>MRKIVLTAAAFAAFAGPAFAADLPQRAYAPVKAPVMAAVYDWTGFYIGGNGGYGTSRNCWGVVPAGGVVVPDGCHSQSGGVLGGQVGYRWQAGQFVFGLEGQGDWASMRSSHVSIANPLLTDSSKVTSLGLFTGQIGYAWNAALLYLKGGAAVTNNNLLQATTFGGVGLNYATSTRWGGAIGVGFEYGFTPNWSAAIEYDRLIMGDANNSFSVPAGAAAVVNRVSQDVDLITVRVNYKFGGPVVAAY</sequence>
<comment type="similarity">
    <text evidence="5">Belongs to the Omp25/RopB family.</text>
</comment>
<dbReference type="SUPFAM" id="SSF56925">
    <property type="entry name" value="OMPA-like"/>
    <property type="match status" value="1"/>
</dbReference>
<dbReference type="AlphaFoldDB" id="A0A1M7IZB6"/>
<evidence type="ECO:0000256" key="5">
    <source>
        <dbReference type="ARBA" id="ARBA00038306"/>
    </source>
</evidence>
<dbReference type="Gene3D" id="2.40.160.20">
    <property type="match status" value="1"/>
</dbReference>
<evidence type="ECO:0000313" key="8">
    <source>
        <dbReference type="EMBL" id="SEE46107.1"/>
    </source>
</evidence>
<dbReference type="OrthoDB" id="8016903at2"/>
<keyword evidence="3" id="KW-0472">Membrane</keyword>
<proteinExistence type="inferred from homology"/>
<accession>A0A1M7IZB6</accession>
<comment type="subcellular location">
    <subcellularLocation>
        <location evidence="1">Cell outer membrane</location>
    </subcellularLocation>
</comment>
<evidence type="ECO:0000256" key="1">
    <source>
        <dbReference type="ARBA" id="ARBA00004442"/>
    </source>
</evidence>
<organism evidence="8 9">
    <name type="scientific">Bradyrhizobium lablabi</name>
    <dbReference type="NCBI Taxonomy" id="722472"/>
    <lineage>
        <taxon>Bacteria</taxon>
        <taxon>Pseudomonadati</taxon>
        <taxon>Pseudomonadota</taxon>
        <taxon>Alphaproteobacteria</taxon>
        <taxon>Hyphomicrobiales</taxon>
        <taxon>Nitrobacteraceae</taxon>
        <taxon>Bradyrhizobium</taxon>
    </lineage>
</organism>
<feature type="chain" id="PRO_5030032011" evidence="6">
    <location>
        <begin position="21"/>
        <end position="247"/>
    </location>
</feature>